<keyword evidence="6" id="KW-0347">Helicase</keyword>
<dbReference type="CDD" id="cd18791">
    <property type="entry name" value="SF2_C_RHA"/>
    <property type="match status" value="1"/>
</dbReference>
<evidence type="ECO:0000256" key="7">
    <source>
        <dbReference type="ARBA" id="ARBA00022840"/>
    </source>
</evidence>
<dbReference type="Gene3D" id="3.40.50.300">
    <property type="entry name" value="P-loop containing nucleotide triphosphate hydrolases"/>
    <property type="match status" value="2"/>
</dbReference>
<dbReference type="InterPro" id="IPR027417">
    <property type="entry name" value="P-loop_NTPase"/>
</dbReference>
<dbReference type="GO" id="GO:0005524">
    <property type="term" value="F:ATP binding"/>
    <property type="evidence" value="ECO:0007669"/>
    <property type="project" value="UniProtKB-KW"/>
</dbReference>
<evidence type="ECO:0000313" key="13">
    <source>
        <dbReference type="WBParaSite" id="BPAG_0001343101-mRNA-1"/>
    </source>
</evidence>
<protein>
    <submittedName>
        <fullName evidence="13">RNA helicase</fullName>
    </submittedName>
</protein>
<dbReference type="InterPro" id="IPR002464">
    <property type="entry name" value="DNA/RNA_helicase_DEAH_CS"/>
</dbReference>
<dbReference type="GO" id="GO:0070569">
    <property type="term" value="F:uridylyltransferase activity"/>
    <property type="evidence" value="ECO:0007669"/>
    <property type="project" value="InterPro"/>
</dbReference>
<evidence type="ECO:0000256" key="1">
    <source>
        <dbReference type="ARBA" id="ARBA00010401"/>
    </source>
</evidence>
<evidence type="ECO:0000259" key="9">
    <source>
        <dbReference type="PROSITE" id="PS51192"/>
    </source>
</evidence>
<dbReference type="InterPro" id="IPR014001">
    <property type="entry name" value="Helicase_ATP-bd"/>
</dbReference>
<evidence type="ECO:0000256" key="2">
    <source>
        <dbReference type="ARBA" id="ARBA00022679"/>
    </source>
</evidence>
<evidence type="ECO:0000256" key="3">
    <source>
        <dbReference type="ARBA" id="ARBA00022695"/>
    </source>
</evidence>
<dbReference type="GO" id="GO:0016787">
    <property type="term" value="F:hydrolase activity"/>
    <property type="evidence" value="ECO:0007669"/>
    <property type="project" value="UniProtKB-KW"/>
</dbReference>
<feature type="domain" description="Helicase ATP-binding" evidence="9">
    <location>
        <begin position="69"/>
        <end position="256"/>
    </location>
</feature>
<evidence type="ECO:0000313" key="11">
    <source>
        <dbReference type="EMBL" id="VDN94544.1"/>
    </source>
</evidence>
<evidence type="ECO:0000256" key="5">
    <source>
        <dbReference type="ARBA" id="ARBA00022801"/>
    </source>
</evidence>
<dbReference type="InterPro" id="IPR029044">
    <property type="entry name" value="Nucleotide-diphossugar_trans"/>
</dbReference>
<gene>
    <name evidence="11" type="ORF">BPAG_LOCUS13359</name>
</gene>
<dbReference type="PROSITE" id="PS51194">
    <property type="entry name" value="HELICASE_CTER"/>
    <property type="match status" value="1"/>
</dbReference>
<dbReference type="SUPFAM" id="SSF52540">
    <property type="entry name" value="P-loop containing nucleoside triphosphate hydrolases"/>
    <property type="match status" value="1"/>
</dbReference>
<dbReference type="Gene3D" id="2.160.10.10">
    <property type="entry name" value="Hexapeptide repeat proteins"/>
    <property type="match status" value="1"/>
</dbReference>
<dbReference type="SMART" id="SM00487">
    <property type="entry name" value="DEXDc"/>
    <property type="match status" value="1"/>
</dbReference>
<dbReference type="InterPro" id="IPR007502">
    <property type="entry name" value="Helicase-assoc_dom"/>
</dbReference>
<dbReference type="InterPro" id="IPR011709">
    <property type="entry name" value="DEAD-box_helicase_OB_fold"/>
</dbReference>
<keyword evidence="4" id="KW-0547">Nucleotide-binding</keyword>
<dbReference type="PROSITE" id="PS51192">
    <property type="entry name" value="HELICASE_ATP_BIND_1"/>
    <property type="match status" value="1"/>
</dbReference>
<dbReference type="SMART" id="SM00847">
    <property type="entry name" value="HA2"/>
    <property type="match status" value="1"/>
</dbReference>
<dbReference type="WBParaSite" id="BPAG_0001343101-mRNA-1">
    <property type="protein sequence ID" value="BPAG_0001343101-mRNA-1"/>
    <property type="gene ID" value="BPAG_0001343101"/>
</dbReference>
<dbReference type="InterPro" id="IPR011004">
    <property type="entry name" value="Trimer_LpxA-like_sf"/>
</dbReference>
<dbReference type="FunFam" id="2.160.10.10:FF:000001">
    <property type="entry name" value="UTP--glucose-1-phosphate uridylyltransferase"/>
    <property type="match status" value="1"/>
</dbReference>
<dbReference type="SUPFAM" id="SSF51161">
    <property type="entry name" value="Trimeric LpxA-like enzymes"/>
    <property type="match status" value="1"/>
</dbReference>
<keyword evidence="3" id="KW-0548">Nucleotidyltransferase</keyword>
<sequence>RCGPVTGNHLFSCNCPVVVILTFSSELRSRQSLLKYLDEVIGYKRDYEREAKKFRRKELPVDGVHLQLAEVIRQNGISVIVGETGSGKSTQIPQICYNEGLIGSGLLAVTQPRRVAAITLAKRVALEMNANLGEVVKLFYTSNIYICRNTVAYKVRFENTASDETKIVYGTDGIFLRETFYDSLLTPYSIVIVDEAHERSVHTDILLYLLKLCYKQRLGTSNPLKLRFLLIVIMSATLETNVFSEYFDDAPVYIVQGRTYPVEIFYANSLDKKDDDYVFNVLTTVLQIHRTEPLSSDVLAFLTGQEEIETACKKVQEASRLLPADLVALPLYAGLPPSAQMRVFEPAGIPHTRKVIFATNIAETSITIPGVRIIVDSGKIKVKTFLPDRHIDILRVENISQCSATQRAGRAGREAPGKCYRLYSEKHFHSLSKITVPEILRSNLSVVLLELLRIGLRRIKSLALISNPKKEGLEAAEKHLRLLDAVKQPDKKGRLKLTEMGTTLSSFPVDPAFARALIAASQNGCLEEVLTIVAFMSIDSVFVSSAVGHERTNLSKRKFEAPEGDHCTLLNVYRGYRLARKEKKLEEWCEANHVHQRLLNTVFKIRRQLRDICLKNSLIFRSCGSDTDRLRKTLCQGLFMNACVYERSQDRYSLLISPGTSLKIHPSSCLSRSRPTAFIFTDLVRTNELYARDITVIDLEWAKELLESKKTVLNMFRDERLHSKMNQCWSNEAQKLSRNVGEQFKQAFVNNERTQFDAEVFLSLFDQYLREPSTIDWTRMKPLSSKFQRNYESLPHCSGNELDKVVKHLSVIKLNGGLGTTMGCDGPKSLIEVRKGLTFLDFAIGHVQYFNKRNNSSVPLILMNSFNTEKAVCEYLADRKGRDICFISNIDNTGATIDLRIAKLMVESDLEYIMECTEKTKVDRKGGTLIEINGYIMHLEMPQVPKDHINDFCSTDIFKYMIIYTYKRIIHFAFLSFVLIIVGHYLDSGSLGISICKYGCEVKPKPPMWAELSVIRYIGIVAYVPLGRVRNDQVVLIINVEVSCFPMPSAIKCMVFEDSQYGRIRHSIGNVSRWYHSKFRQGVEYVLFCFFTVTKIICSGGVKYNTNEISLSHNKLTTFPGIQVPRSRFLPVKNTQDLLAIMSDLYEVREDFSLQFVRKGKVPVIELSKYFSKVSEFQKRFREIPQLRQLKRLKVEGDVYFGHRVVLKDNVEIAADQGQQLEVAEGECLENIKLIQKAHYEVQRIPLDH</sequence>
<dbReference type="PANTHER" id="PTHR18934">
    <property type="entry name" value="ATP-DEPENDENT RNA HELICASE"/>
    <property type="match status" value="1"/>
</dbReference>
<dbReference type="Gene3D" id="1.20.120.1080">
    <property type="match status" value="1"/>
</dbReference>
<evidence type="ECO:0000256" key="8">
    <source>
        <dbReference type="ARBA" id="ARBA00047984"/>
    </source>
</evidence>
<reference evidence="13" key="1">
    <citation type="submission" date="2016-04" db="UniProtKB">
        <authorList>
            <consortium name="WormBaseParasite"/>
        </authorList>
    </citation>
    <scope>IDENTIFICATION</scope>
</reference>
<proteinExistence type="inferred from homology"/>
<dbReference type="AlphaFoldDB" id="A0A158PSK8"/>
<dbReference type="InterPro" id="IPR002618">
    <property type="entry name" value="UDPGP_fam"/>
</dbReference>
<dbReference type="Pfam" id="PF00271">
    <property type="entry name" value="Helicase_C"/>
    <property type="match status" value="1"/>
</dbReference>
<dbReference type="Pfam" id="PF01704">
    <property type="entry name" value="UDPGP"/>
    <property type="match status" value="2"/>
</dbReference>
<comment type="similarity">
    <text evidence="1">Belongs to the UDPGP type 1 family.</text>
</comment>
<dbReference type="InterPro" id="IPR001650">
    <property type="entry name" value="Helicase_C-like"/>
</dbReference>
<keyword evidence="2" id="KW-0808">Transferase</keyword>
<dbReference type="SUPFAM" id="SSF53448">
    <property type="entry name" value="Nucleotide-diphospho-sugar transferases"/>
    <property type="match status" value="1"/>
</dbReference>
<dbReference type="Pfam" id="PF21010">
    <property type="entry name" value="HA2_C"/>
    <property type="match status" value="1"/>
</dbReference>
<dbReference type="GO" id="GO:0003724">
    <property type="term" value="F:RNA helicase activity"/>
    <property type="evidence" value="ECO:0007669"/>
    <property type="project" value="UniProtKB-EC"/>
</dbReference>
<name>A0A158PSK8_BRUPA</name>
<dbReference type="EMBL" id="UZAD01013382">
    <property type="protein sequence ID" value="VDN94544.1"/>
    <property type="molecule type" value="Genomic_DNA"/>
</dbReference>
<dbReference type="FunFam" id="3.40.50.300:FF:000145">
    <property type="entry name" value="probable ATP-dependent RNA helicase DHX40"/>
    <property type="match status" value="1"/>
</dbReference>
<dbReference type="STRING" id="6280.A0A158PSK8"/>
<keyword evidence="12" id="KW-1185">Reference proteome</keyword>
<dbReference type="SMART" id="SM00490">
    <property type="entry name" value="HELICc"/>
    <property type="match status" value="1"/>
</dbReference>
<feature type="domain" description="Helicase C-terminal" evidence="10">
    <location>
        <begin position="281"/>
        <end position="455"/>
    </location>
</feature>
<dbReference type="GO" id="GO:0045943">
    <property type="term" value="P:positive regulation of transcription by RNA polymerase I"/>
    <property type="evidence" value="ECO:0007669"/>
    <property type="project" value="TreeGrafter"/>
</dbReference>
<dbReference type="PROSITE" id="PS00690">
    <property type="entry name" value="DEAH_ATP_HELICASE"/>
    <property type="match status" value="1"/>
</dbReference>
<keyword evidence="7" id="KW-0067">ATP-binding</keyword>
<evidence type="ECO:0000256" key="6">
    <source>
        <dbReference type="ARBA" id="ARBA00022806"/>
    </source>
</evidence>
<dbReference type="GO" id="GO:0005730">
    <property type="term" value="C:nucleolus"/>
    <property type="evidence" value="ECO:0007669"/>
    <property type="project" value="UniProtKB-ARBA"/>
</dbReference>
<reference evidence="11 12" key="2">
    <citation type="submission" date="2018-11" db="EMBL/GenBank/DDBJ databases">
        <authorList>
            <consortium name="Pathogen Informatics"/>
        </authorList>
    </citation>
    <scope>NUCLEOTIDE SEQUENCE [LARGE SCALE GENOMIC DNA]</scope>
</reference>
<accession>A0A158PSK8</accession>
<dbReference type="Gene3D" id="3.90.550.10">
    <property type="entry name" value="Spore Coat Polysaccharide Biosynthesis Protein SpsA, Chain A"/>
    <property type="match status" value="2"/>
</dbReference>
<dbReference type="PANTHER" id="PTHR18934:SF118">
    <property type="entry name" value="ATP-DEPENDENT RNA HELICASE DHX33"/>
    <property type="match status" value="1"/>
</dbReference>
<comment type="catalytic activity">
    <reaction evidence="8">
        <text>ATP + H2O = ADP + phosphate + H(+)</text>
        <dbReference type="Rhea" id="RHEA:13065"/>
        <dbReference type="ChEBI" id="CHEBI:15377"/>
        <dbReference type="ChEBI" id="CHEBI:15378"/>
        <dbReference type="ChEBI" id="CHEBI:30616"/>
        <dbReference type="ChEBI" id="CHEBI:43474"/>
        <dbReference type="ChEBI" id="CHEBI:456216"/>
        <dbReference type="EC" id="3.6.4.13"/>
    </reaction>
</comment>
<evidence type="ECO:0000259" key="10">
    <source>
        <dbReference type="PROSITE" id="PS51194"/>
    </source>
</evidence>
<evidence type="ECO:0000313" key="12">
    <source>
        <dbReference type="Proteomes" id="UP000278627"/>
    </source>
</evidence>
<dbReference type="GO" id="GO:0003725">
    <property type="term" value="F:double-stranded RNA binding"/>
    <property type="evidence" value="ECO:0007669"/>
    <property type="project" value="TreeGrafter"/>
</dbReference>
<dbReference type="Proteomes" id="UP000278627">
    <property type="component" value="Unassembled WGS sequence"/>
</dbReference>
<evidence type="ECO:0000256" key="4">
    <source>
        <dbReference type="ARBA" id="ARBA00022741"/>
    </source>
</evidence>
<organism evidence="13">
    <name type="scientific">Brugia pahangi</name>
    <name type="common">Filarial nematode worm</name>
    <dbReference type="NCBI Taxonomy" id="6280"/>
    <lineage>
        <taxon>Eukaryota</taxon>
        <taxon>Metazoa</taxon>
        <taxon>Ecdysozoa</taxon>
        <taxon>Nematoda</taxon>
        <taxon>Chromadorea</taxon>
        <taxon>Rhabditida</taxon>
        <taxon>Spirurina</taxon>
        <taxon>Spiruromorpha</taxon>
        <taxon>Filarioidea</taxon>
        <taxon>Onchocercidae</taxon>
        <taxon>Brugia</taxon>
    </lineage>
</organism>
<keyword evidence="5" id="KW-0378">Hydrolase</keyword>
<dbReference type="Pfam" id="PF07717">
    <property type="entry name" value="OB_NTP_bind"/>
    <property type="match status" value="1"/>
</dbReference>